<sequence>MYIKLDIQTEFEVKSLSDLPNFKKLMGNLKM</sequence>
<protein>
    <submittedName>
        <fullName evidence="1">Uncharacterized protein</fullName>
    </submittedName>
</protein>
<comment type="caution">
    <text evidence="1">The sequence shown here is derived from an EMBL/GenBank/DDBJ whole genome shotgun (WGS) entry which is preliminary data.</text>
</comment>
<dbReference type="AlphaFoldDB" id="A0A9W5VEJ8"/>
<accession>A0A9W5VEJ8</accession>
<proteinExistence type="predicted"/>
<feature type="non-terminal residue" evidence="1">
    <location>
        <position position="31"/>
    </location>
</feature>
<dbReference type="Proteomes" id="UP000013989">
    <property type="component" value="Unassembled WGS sequence"/>
</dbReference>
<reference evidence="1 2" key="1">
    <citation type="submission" date="2012-12" db="EMBL/GenBank/DDBJ databases">
        <title>The Genome Sequence of Bacillus cereus ISP2954.</title>
        <authorList>
            <consortium name="The Broad Institute Genome Sequencing Platform"/>
            <consortium name="The Broad Institute Genome Sequencing Center for Infectious Disease"/>
            <person name="Feldgarden M."/>
            <person name="Van der Auwera G.A."/>
            <person name="Mahillon J."/>
            <person name="Duprez V."/>
            <person name="Timmery S."/>
            <person name="Mattelet C."/>
            <person name="Dierick K."/>
            <person name="Sun M."/>
            <person name="Yu Z."/>
            <person name="Zhu L."/>
            <person name="Hu X."/>
            <person name="Shank E.B."/>
            <person name="Swiecicka I."/>
            <person name="Hansen B.M."/>
            <person name="Andrup L."/>
            <person name="Walker B."/>
            <person name="Young S.K."/>
            <person name="Zeng Q."/>
            <person name="Gargeya S."/>
            <person name="Fitzgerald M."/>
            <person name="Haas B."/>
            <person name="Abouelleil A."/>
            <person name="Alvarado L."/>
            <person name="Arachchi H.M."/>
            <person name="Berlin A.M."/>
            <person name="Chapman S.B."/>
            <person name="Dewar J."/>
            <person name="Goldberg J."/>
            <person name="Griggs A."/>
            <person name="Gujja S."/>
            <person name="Hansen M."/>
            <person name="Howarth C."/>
            <person name="Imamovic A."/>
            <person name="Larimer J."/>
            <person name="McCowan C."/>
            <person name="Murphy C."/>
            <person name="Neiman D."/>
            <person name="Pearson M."/>
            <person name="Priest M."/>
            <person name="Roberts A."/>
            <person name="Saif S."/>
            <person name="Shea T."/>
            <person name="Sisk P."/>
            <person name="Sykes S."/>
            <person name="Wortman J."/>
            <person name="Nusbaum C."/>
            <person name="Birren B."/>
        </authorList>
    </citation>
    <scope>NUCLEOTIDE SEQUENCE [LARGE SCALE GENOMIC DNA]</scope>
    <source>
        <strain evidence="1 2">ISP2954</strain>
    </source>
</reference>
<dbReference type="EMBL" id="AHEJ01000075">
    <property type="protein sequence ID" value="EOP61867.1"/>
    <property type="molecule type" value="Genomic_DNA"/>
</dbReference>
<gene>
    <name evidence="1" type="ORF">IGU_05615</name>
</gene>
<organism evidence="1 2">
    <name type="scientific">Bacillus cereus ISP2954</name>
    <dbReference type="NCBI Taxonomy" id="1053215"/>
    <lineage>
        <taxon>Bacteria</taxon>
        <taxon>Bacillati</taxon>
        <taxon>Bacillota</taxon>
        <taxon>Bacilli</taxon>
        <taxon>Bacillales</taxon>
        <taxon>Bacillaceae</taxon>
        <taxon>Bacillus</taxon>
        <taxon>Bacillus cereus group</taxon>
    </lineage>
</organism>
<evidence type="ECO:0000313" key="2">
    <source>
        <dbReference type="Proteomes" id="UP000013989"/>
    </source>
</evidence>
<evidence type="ECO:0000313" key="1">
    <source>
        <dbReference type="EMBL" id="EOP61867.1"/>
    </source>
</evidence>
<name>A0A9W5VEJ8_BACCE</name>